<sequence>MSTGSNASTQPSNNAPATGNSTQQTTDTGNTVHSHSSEGLPAPPDAPQVQVTIRCDAIVETYCTGVNPSKPDVLAQIIRVLTEFFNDRPGHNDDFNSALRIYVKMLDNYENEQRVLHQEGENQVRARAGNEAEEGRPGRPRAADFHKEEDHGEDGEEGGSEQGGESDDGGNDDDGPRPAKRPRIDESRFPWQPVREISHALLHPELQHTLELIENYTLDLKATRRSLTNSPKCPEFPEEQWLALLAGKAINLDSVFTADHSTSINKVQTHEISEGIAIRLSENMSNPSETKRVISNADKWTTTWHTYTQAVLIAFLHRYHELTLHQQYMSSLFRTTALPLHCCMFILDRAIRN</sequence>
<evidence type="ECO:0000256" key="1">
    <source>
        <dbReference type="SAM" id="MobiDB-lite"/>
    </source>
</evidence>
<feature type="region of interest" description="Disordered" evidence="1">
    <location>
        <begin position="1"/>
        <end position="47"/>
    </location>
</feature>
<reference evidence="3" key="1">
    <citation type="journal article" date="2017" name="Nat. Ecol. Evol.">
        <title>Genome expansion and lineage-specific genetic innovations in the forest pathogenic fungi Armillaria.</title>
        <authorList>
            <person name="Sipos G."/>
            <person name="Prasanna A.N."/>
            <person name="Walter M.C."/>
            <person name="O'Connor E."/>
            <person name="Balint B."/>
            <person name="Krizsan K."/>
            <person name="Kiss B."/>
            <person name="Hess J."/>
            <person name="Varga T."/>
            <person name="Slot J."/>
            <person name="Riley R."/>
            <person name="Boka B."/>
            <person name="Rigling D."/>
            <person name="Barry K."/>
            <person name="Lee J."/>
            <person name="Mihaltcheva S."/>
            <person name="LaButti K."/>
            <person name="Lipzen A."/>
            <person name="Waldron R."/>
            <person name="Moloney N.M."/>
            <person name="Sperisen C."/>
            <person name="Kredics L."/>
            <person name="Vagvoelgyi C."/>
            <person name="Patrignani A."/>
            <person name="Fitzpatrick D."/>
            <person name="Nagy I."/>
            <person name="Doyle S."/>
            <person name="Anderson J.B."/>
            <person name="Grigoriev I.V."/>
            <person name="Gueldener U."/>
            <person name="Muensterkoetter M."/>
            <person name="Nagy L.G."/>
        </authorList>
    </citation>
    <scope>NUCLEOTIDE SEQUENCE [LARGE SCALE GENOMIC DNA]</scope>
    <source>
        <strain evidence="3">Ar21-2</strain>
    </source>
</reference>
<dbReference type="OMA" id="GHVESAC"/>
<dbReference type="OrthoDB" id="2355984at2759"/>
<feature type="compositionally biased region" description="Polar residues" evidence="1">
    <location>
        <begin position="1"/>
        <end position="34"/>
    </location>
</feature>
<dbReference type="Proteomes" id="UP000217790">
    <property type="component" value="Unassembled WGS sequence"/>
</dbReference>
<protein>
    <submittedName>
        <fullName evidence="2">Uncharacterized protein</fullName>
    </submittedName>
</protein>
<dbReference type="EMBL" id="KZ293695">
    <property type="protein sequence ID" value="PBK84918.1"/>
    <property type="molecule type" value="Genomic_DNA"/>
</dbReference>
<proteinExistence type="predicted"/>
<feature type="compositionally biased region" description="Acidic residues" evidence="1">
    <location>
        <begin position="151"/>
        <end position="173"/>
    </location>
</feature>
<name>A0A2H3D2A2_ARMGA</name>
<organism evidence="2 3">
    <name type="scientific">Armillaria gallica</name>
    <name type="common">Bulbous honey fungus</name>
    <name type="synonym">Armillaria bulbosa</name>
    <dbReference type="NCBI Taxonomy" id="47427"/>
    <lineage>
        <taxon>Eukaryota</taxon>
        <taxon>Fungi</taxon>
        <taxon>Dikarya</taxon>
        <taxon>Basidiomycota</taxon>
        <taxon>Agaricomycotina</taxon>
        <taxon>Agaricomycetes</taxon>
        <taxon>Agaricomycetidae</taxon>
        <taxon>Agaricales</taxon>
        <taxon>Marasmiineae</taxon>
        <taxon>Physalacriaceae</taxon>
        <taxon>Armillaria</taxon>
    </lineage>
</organism>
<dbReference type="InParanoid" id="A0A2H3D2A2"/>
<keyword evidence="3" id="KW-1185">Reference proteome</keyword>
<feature type="compositionally biased region" description="Basic and acidic residues" evidence="1">
    <location>
        <begin position="174"/>
        <end position="188"/>
    </location>
</feature>
<accession>A0A2H3D2A2</accession>
<dbReference type="AlphaFoldDB" id="A0A2H3D2A2"/>
<dbReference type="STRING" id="47427.A0A2H3D2A2"/>
<feature type="region of interest" description="Disordered" evidence="1">
    <location>
        <begin position="118"/>
        <end position="190"/>
    </location>
</feature>
<evidence type="ECO:0000313" key="2">
    <source>
        <dbReference type="EMBL" id="PBK84918.1"/>
    </source>
</evidence>
<feature type="compositionally biased region" description="Basic and acidic residues" evidence="1">
    <location>
        <begin position="118"/>
        <end position="150"/>
    </location>
</feature>
<gene>
    <name evidence="2" type="ORF">ARMGADRAFT_1088067</name>
</gene>
<evidence type="ECO:0000313" key="3">
    <source>
        <dbReference type="Proteomes" id="UP000217790"/>
    </source>
</evidence>